<sequence>METRRPKSGQTRCKKHPKHQQSPGVCSLCLGERLSQLSTGLRAKTTLVIKASYCTSSSSSSLSSLSSSGEVSPVHHRFRKSRSLAFVMRTRGEDREGKKKGGFWSKLLWPRSKKMDGGLGGLILHSRTMRERVMSTRVR</sequence>
<proteinExistence type="predicted"/>
<dbReference type="PANTHER" id="PTHR34046">
    <property type="entry name" value="OS06G0218800 PROTEIN"/>
    <property type="match status" value="1"/>
</dbReference>
<evidence type="ECO:0000313" key="3">
    <source>
        <dbReference type="Proteomes" id="UP000241394"/>
    </source>
</evidence>
<dbReference type="OrthoDB" id="688136at2759"/>
<dbReference type="AlphaFoldDB" id="A0A2R6RNL1"/>
<dbReference type="Gramene" id="PSS31617">
    <property type="protein sequence ID" value="PSS31617"/>
    <property type="gene ID" value="CEY00_Acc04892"/>
</dbReference>
<keyword evidence="3" id="KW-1185">Reference proteome</keyword>
<comment type="caution">
    <text evidence="2">The sequence shown here is derived from an EMBL/GenBank/DDBJ whole genome shotgun (WGS) entry which is preliminary data.</text>
</comment>
<dbReference type="Proteomes" id="UP000241394">
    <property type="component" value="Chromosome LG4"/>
</dbReference>
<organism evidence="2 3">
    <name type="scientific">Actinidia chinensis var. chinensis</name>
    <name type="common">Chinese soft-hair kiwi</name>
    <dbReference type="NCBI Taxonomy" id="1590841"/>
    <lineage>
        <taxon>Eukaryota</taxon>
        <taxon>Viridiplantae</taxon>
        <taxon>Streptophyta</taxon>
        <taxon>Embryophyta</taxon>
        <taxon>Tracheophyta</taxon>
        <taxon>Spermatophyta</taxon>
        <taxon>Magnoliopsida</taxon>
        <taxon>eudicotyledons</taxon>
        <taxon>Gunneridae</taxon>
        <taxon>Pentapetalae</taxon>
        <taxon>asterids</taxon>
        <taxon>Ericales</taxon>
        <taxon>Actinidiaceae</taxon>
        <taxon>Actinidia</taxon>
    </lineage>
</organism>
<dbReference type="InParanoid" id="A0A2R6RNL1"/>
<dbReference type="InterPro" id="IPR008004">
    <property type="entry name" value="OCTOPUS-like"/>
</dbReference>
<name>A0A2R6RNL1_ACTCC</name>
<dbReference type="OMA" id="PNEVCKR"/>
<dbReference type="PANTHER" id="PTHR34046:SF7">
    <property type="entry name" value="DUF740 FAMILY PROTEIN"/>
    <property type="match status" value="1"/>
</dbReference>
<reference evidence="3" key="2">
    <citation type="journal article" date="2018" name="BMC Genomics">
        <title>A manually annotated Actinidia chinensis var. chinensis (kiwifruit) genome highlights the challenges associated with draft genomes and gene prediction in plants.</title>
        <authorList>
            <person name="Pilkington S.M."/>
            <person name="Crowhurst R."/>
            <person name="Hilario E."/>
            <person name="Nardozza S."/>
            <person name="Fraser L."/>
            <person name="Peng Y."/>
            <person name="Gunaseelan K."/>
            <person name="Simpson R."/>
            <person name="Tahir J."/>
            <person name="Deroles S.C."/>
            <person name="Templeton K."/>
            <person name="Luo Z."/>
            <person name="Davy M."/>
            <person name="Cheng C."/>
            <person name="McNeilage M."/>
            <person name="Scaglione D."/>
            <person name="Liu Y."/>
            <person name="Zhang Q."/>
            <person name="Datson P."/>
            <person name="De Silva N."/>
            <person name="Gardiner S.E."/>
            <person name="Bassett H."/>
            <person name="Chagne D."/>
            <person name="McCallum J."/>
            <person name="Dzierzon H."/>
            <person name="Deng C."/>
            <person name="Wang Y.Y."/>
            <person name="Barron L."/>
            <person name="Manako K."/>
            <person name="Bowen J."/>
            <person name="Foster T.M."/>
            <person name="Erridge Z.A."/>
            <person name="Tiffin H."/>
            <person name="Waite C.N."/>
            <person name="Davies K.M."/>
            <person name="Grierson E.P."/>
            <person name="Laing W.A."/>
            <person name="Kirk R."/>
            <person name="Chen X."/>
            <person name="Wood M."/>
            <person name="Montefiori M."/>
            <person name="Brummell D.A."/>
            <person name="Schwinn K.E."/>
            <person name="Catanach A."/>
            <person name="Fullerton C."/>
            <person name="Li D."/>
            <person name="Meiyalaghan S."/>
            <person name="Nieuwenhuizen N."/>
            <person name="Read N."/>
            <person name="Prakash R."/>
            <person name="Hunter D."/>
            <person name="Zhang H."/>
            <person name="McKenzie M."/>
            <person name="Knabel M."/>
            <person name="Harris A."/>
            <person name="Allan A.C."/>
            <person name="Gleave A."/>
            <person name="Chen A."/>
            <person name="Janssen B.J."/>
            <person name="Plunkett B."/>
            <person name="Ampomah-Dwamena C."/>
            <person name="Voogd C."/>
            <person name="Leif D."/>
            <person name="Lafferty D."/>
            <person name="Souleyre E.J.F."/>
            <person name="Varkonyi-Gasic E."/>
            <person name="Gambi F."/>
            <person name="Hanley J."/>
            <person name="Yao J.L."/>
            <person name="Cheung J."/>
            <person name="David K.M."/>
            <person name="Warren B."/>
            <person name="Marsh K."/>
            <person name="Snowden K.C."/>
            <person name="Lin-Wang K."/>
            <person name="Brian L."/>
            <person name="Martinez-Sanchez M."/>
            <person name="Wang M."/>
            <person name="Ileperuma N."/>
            <person name="Macnee N."/>
            <person name="Campin R."/>
            <person name="McAtee P."/>
            <person name="Drummond R.S.M."/>
            <person name="Espley R.V."/>
            <person name="Ireland H.S."/>
            <person name="Wu R."/>
            <person name="Atkinson R.G."/>
            <person name="Karunairetnam S."/>
            <person name="Bulley S."/>
            <person name="Chunkath S."/>
            <person name="Hanley Z."/>
            <person name="Storey R."/>
            <person name="Thrimawithana A.H."/>
            <person name="Thomson S."/>
            <person name="David C."/>
            <person name="Testolin R."/>
            <person name="Huang H."/>
            <person name="Hellens R.P."/>
            <person name="Schaffer R.J."/>
        </authorList>
    </citation>
    <scope>NUCLEOTIDE SEQUENCE [LARGE SCALE GENOMIC DNA]</scope>
    <source>
        <strain evidence="3">cv. Red5</strain>
    </source>
</reference>
<dbReference type="EMBL" id="NKQK01000004">
    <property type="protein sequence ID" value="PSS31617.1"/>
    <property type="molecule type" value="Genomic_DNA"/>
</dbReference>
<reference evidence="2 3" key="1">
    <citation type="submission" date="2017-07" db="EMBL/GenBank/DDBJ databases">
        <title>An improved, manually edited Actinidia chinensis var. chinensis (kiwifruit) genome highlights the challenges associated with draft genomes and gene prediction in plants.</title>
        <authorList>
            <person name="Pilkington S."/>
            <person name="Crowhurst R."/>
            <person name="Hilario E."/>
            <person name="Nardozza S."/>
            <person name="Fraser L."/>
            <person name="Peng Y."/>
            <person name="Gunaseelan K."/>
            <person name="Simpson R."/>
            <person name="Tahir J."/>
            <person name="Deroles S."/>
            <person name="Templeton K."/>
            <person name="Luo Z."/>
            <person name="Davy M."/>
            <person name="Cheng C."/>
            <person name="Mcneilage M."/>
            <person name="Scaglione D."/>
            <person name="Liu Y."/>
            <person name="Zhang Q."/>
            <person name="Datson P."/>
            <person name="De Silva N."/>
            <person name="Gardiner S."/>
            <person name="Bassett H."/>
            <person name="Chagne D."/>
            <person name="Mccallum J."/>
            <person name="Dzierzon H."/>
            <person name="Deng C."/>
            <person name="Wang Y.-Y."/>
            <person name="Barron N."/>
            <person name="Manako K."/>
            <person name="Bowen J."/>
            <person name="Foster T."/>
            <person name="Erridge Z."/>
            <person name="Tiffin H."/>
            <person name="Waite C."/>
            <person name="Davies K."/>
            <person name="Grierson E."/>
            <person name="Laing W."/>
            <person name="Kirk R."/>
            <person name="Chen X."/>
            <person name="Wood M."/>
            <person name="Montefiori M."/>
            <person name="Brummell D."/>
            <person name="Schwinn K."/>
            <person name="Catanach A."/>
            <person name="Fullerton C."/>
            <person name="Li D."/>
            <person name="Meiyalaghan S."/>
            <person name="Nieuwenhuizen N."/>
            <person name="Read N."/>
            <person name="Prakash R."/>
            <person name="Hunter D."/>
            <person name="Zhang H."/>
            <person name="Mckenzie M."/>
            <person name="Knabel M."/>
            <person name="Harris A."/>
            <person name="Allan A."/>
            <person name="Chen A."/>
            <person name="Janssen B."/>
            <person name="Plunkett B."/>
            <person name="Dwamena C."/>
            <person name="Voogd C."/>
            <person name="Leif D."/>
            <person name="Lafferty D."/>
            <person name="Souleyre E."/>
            <person name="Varkonyi-Gasic E."/>
            <person name="Gambi F."/>
            <person name="Hanley J."/>
            <person name="Yao J.-L."/>
            <person name="Cheung J."/>
            <person name="David K."/>
            <person name="Warren B."/>
            <person name="Marsh K."/>
            <person name="Snowden K."/>
            <person name="Lin-Wang K."/>
            <person name="Brian L."/>
            <person name="Martinez-Sanchez M."/>
            <person name="Wang M."/>
            <person name="Ileperuma N."/>
            <person name="Macnee N."/>
            <person name="Campin R."/>
            <person name="Mcatee P."/>
            <person name="Drummond R."/>
            <person name="Espley R."/>
            <person name="Ireland H."/>
            <person name="Wu R."/>
            <person name="Atkinson R."/>
            <person name="Karunairetnam S."/>
            <person name="Bulley S."/>
            <person name="Chunkath S."/>
            <person name="Hanley Z."/>
            <person name="Storey R."/>
            <person name="Thrimawithana A."/>
            <person name="Thomson S."/>
            <person name="David C."/>
            <person name="Testolin R."/>
        </authorList>
    </citation>
    <scope>NUCLEOTIDE SEQUENCE [LARGE SCALE GENOMIC DNA]</scope>
    <source>
        <strain evidence="3">cv. Red5</strain>
        <tissue evidence="2">Young leaf</tissue>
    </source>
</reference>
<evidence type="ECO:0000313" key="2">
    <source>
        <dbReference type="EMBL" id="PSS31617.1"/>
    </source>
</evidence>
<feature type="region of interest" description="Disordered" evidence="1">
    <location>
        <begin position="1"/>
        <end position="23"/>
    </location>
</feature>
<accession>A0A2R6RNL1</accession>
<evidence type="ECO:0000256" key="1">
    <source>
        <dbReference type="SAM" id="MobiDB-lite"/>
    </source>
</evidence>
<gene>
    <name evidence="2" type="ORF">CEY00_Acc04892</name>
</gene>
<protein>
    <submittedName>
        <fullName evidence="2">Protein ovarian tumor locus like</fullName>
    </submittedName>
</protein>
<dbReference type="Pfam" id="PF05340">
    <property type="entry name" value="DUF740"/>
    <property type="match status" value="1"/>
</dbReference>
<dbReference type="STRING" id="1590841.A0A2R6RNL1"/>